<name>A0A499VFM1_STRAX</name>
<dbReference type="Pfam" id="PF07228">
    <property type="entry name" value="SpoIIE"/>
    <property type="match status" value="1"/>
</dbReference>
<dbReference type="EMBL" id="AP019621">
    <property type="protein sequence ID" value="BBJ48351.1"/>
    <property type="molecule type" value="Genomic_DNA"/>
</dbReference>
<reference evidence="2" key="1">
    <citation type="submission" date="2019-04" db="EMBL/GenBank/DDBJ databases">
        <title>Draft genome sequences of Streptomyces avermitilis MC3.</title>
        <authorList>
            <person name="Komaki H."/>
            <person name="Tamura T."/>
            <person name="Hosoyama A."/>
        </authorList>
    </citation>
    <scope>NUCLEOTIDE SEQUENCE</scope>
    <source>
        <strain evidence="2">MC3</strain>
    </source>
</reference>
<evidence type="ECO:0000313" key="2">
    <source>
        <dbReference type="EMBL" id="BBJ48351.1"/>
    </source>
</evidence>
<feature type="domain" description="PPM-type phosphatase" evidence="1">
    <location>
        <begin position="16"/>
        <end position="67"/>
    </location>
</feature>
<dbReference type="InterPro" id="IPR036457">
    <property type="entry name" value="PPM-type-like_dom_sf"/>
</dbReference>
<dbReference type="AlphaFoldDB" id="A0A499VFM1"/>
<proteinExistence type="predicted"/>
<dbReference type="Gene3D" id="3.60.40.10">
    <property type="entry name" value="PPM-type phosphatase domain"/>
    <property type="match status" value="1"/>
</dbReference>
<accession>A0A499VFM1</accession>
<evidence type="ECO:0000259" key="1">
    <source>
        <dbReference type="Pfam" id="PF07228"/>
    </source>
</evidence>
<sequence>MDDLVGRIDQDEAGTESAAGVVGATCLYTIYDPVTRRCVMASAGHLPPALVHPDGTVTFVDLPTGPPSASVACRS</sequence>
<protein>
    <recommendedName>
        <fullName evidence="1">PPM-type phosphatase domain-containing protein</fullName>
    </recommendedName>
</protein>
<organism evidence="2">
    <name type="scientific">Streptomyces avermitilis</name>
    <dbReference type="NCBI Taxonomy" id="33903"/>
    <lineage>
        <taxon>Bacteria</taxon>
        <taxon>Bacillati</taxon>
        <taxon>Actinomycetota</taxon>
        <taxon>Actinomycetes</taxon>
        <taxon>Kitasatosporales</taxon>
        <taxon>Streptomycetaceae</taxon>
        <taxon>Streptomyces</taxon>
    </lineage>
</organism>
<gene>
    <name evidence="2" type="ORF">SAVMC3_09800</name>
</gene>
<dbReference type="InterPro" id="IPR001932">
    <property type="entry name" value="PPM-type_phosphatase-like_dom"/>
</dbReference>